<dbReference type="InterPro" id="IPR011990">
    <property type="entry name" value="TPR-like_helical_dom_sf"/>
</dbReference>
<protein>
    <submittedName>
        <fullName evidence="5">Outer membrane protein assembly factor BamD</fullName>
    </submittedName>
</protein>
<dbReference type="PROSITE" id="PS51257">
    <property type="entry name" value="PROKAR_LIPOPROTEIN"/>
    <property type="match status" value="1"/>
</dbReference>
<evidence type="ECO:0000313" key="5">
    <source>
        <dbReference type="EMBL" id="TCL63954.1"/>
    </source>
</evidence>
<dbReference type="InterPro" id="IPR039565">
    <property type="entry name" value="BamD-like"/>
</dbReference>
<evidence type="ECO:0000256" key="1">
    <source>
        <dbReference type="ARBA" id="ARBA00022729"/>
    </source>
</evidence>
<dbReference type="InterPro" id="IPR017689">
    <property type="entry name" value="BamD"/>
</dbReference>
<evidence type="ECO:0000313" key="6">
    <source>
        <dbReference type="Proteomes" id="UP000295455"/>
    </source>
</evidence>
<evidence type="ECO:0000256" key="3">
    <source>
        <dbReference type="ARBA" id="ARBA00023237"/>
    </source>
</evidence>
<keyword evidence="3" id="KW-0998">Cell outer membrane</keyword>
<sequence length="275" mass="32041">MKRFLYILITVTLLSSCSEYQKALKNEDIATKFKMGEDLYNEGKFAKANKLFAQIVPNYRGKPQAEKLMYLYSNSFYQMKEFYTAGYQFERFASSYPKSEKLEEASFLAAKSSYMLSPVYSKDQKETKEAIEKLQEFINLFPESEYLSEANKLVKELDFKLEKKAFSIAKQYNTISDYPASVKSFDNFMFDFPGSTLREEALFLRFDAAYKLAVNSVEYKNTANGIVPLKKNRLEQAKEYHDSFKKAYNNSKHTEEVEKMASELNEQLKKYSTKS</sequence>
<feature type="domain" description="Outer membrane lipoprotein BamD-like" evidence="4">
    <location>
        <begin position="32"/>
        <end position="218"/>
    </location>
</feature>
<accession>A0A4R1RDJ6</accession>
<dbReference type="OrthoDB" id="9770761at2"/>
<dbReference type="SUPFAM" id="SSF48452">
    <property type="entry name" value="TPR-like"/>
    <property type="match status" value="1"/>
</dbReference>
<dbReference type="Proteomes" id="UP000295455">
    <property type="component" value="Unassembled WGS sequence"/>
</dbReference>
<dbReference type="RefSeq" id="WP_132218789.1">
    <property type="nucleotide sequence ID" value="NZ_OX156936.1"/>
</dbReference>
<dbReference type="AlphaFoldDB" id="A0A4R1RDJ6"/>
<evidence type="ECO:0000259" key="4">
    <source>
        <dbReference type="Pfam" id="PF13525"/>
    </source>
</evidence>
<dbReference type="Pfam" id="PF13525">
    <property type="entry name" value="YfiO"/>
    <property type="match status" value="1"/>
</dbReference>
<evidence type="ECO:0000256" key="2">
    <source>
        <dbReference type="ARBA" id="ARBA00023136"/>
    </source>
</evidence>
<keyword evidence="2" id="KW-0472">Membrane</keyword>
<proteinExistence type="predicted"/>
<reference evidence="5 6" key="1">
    <citation type="submission" date="2019-03" db="EMBL/GenBank/DDBJ databases">
        <title>Genomic Encyclopedia of Type Strains, Phase IV (KMG-IV): sequencing the most valuable type-strain genomes for metagenomic binning, comparative biology and taxonomic classification.</title>
        <authorList>
            <person name="Goeker M."/>
        </authorList>
    </citation>
    <scope>NUCLEOTIDE SEQUENCE [LARGE SCALE GENOMIC DNA]</scope>
    <source>
        <strain evidence="5 6">DSM 18792</strain>
    </source>
</reference>
<gene>
    <name evidence="5" type="ORF">EV196_108150</name>
</gene>
<name>A0A4R1RDJ6_9FLAO</name>
<keyword evidence="1" id="KW-0732">Signal</keyword>
<dbReference type="EMBL" id="SLUP01000008">
    <property type="protein sequence ID" value="TCL63954.1"/>
    <property type="molecule type" value="Genomic_DNA"/>
</dbReference>
<organism evidence="5 6">
    <name type="scientific">Mariniflexile fucanivorans</name>
    <dbReference type="NCBI Taxonomy" id="264023"/>
    <lineage>
        <taxon>Bacteria</taxon>
        <taxon>Pseudomonadati</taxon>
        <taxon>Bacteroidota</taxon>
        <taxon>Flavobacteriia</taxon>
        <taxon>Flavobacteriales</taxon>
        <taxon>Flavobacteriaceae</taxon>
        <taxon>Mariniflexile</taxon>
    </lineage>
</organism>
<keyword evidence="6" id="KW-1185">Reference proteome</keyword>
<comment type="caution">
    <text evidence="5">The sequence shown here is derived from an EMBL/GenBank/DDBJ whole genome shotgun (WGS) entry which is preliminary data.</text>
</comment>
<dbReference type="Gene3D" id="1.25.40.10">
    <property type="entry name" value="Tetratricopeptide repeat domain"/>
    <property type="match status" value="1"/>
</dbReference>
<dbReference type="NCBIfam" id="TIGR03302">
    <property type="entry name" value="OM_YfiO"/>
    <property type="match status" value="1"/>
</dbReference>